<evidence type="ECO:0000313" key="2">
    <source>
        <dbReference type="EMBL" id="PZQ10005.1"/>
    </source>
</evidence>
<name>A0A2W5K4I8_9GAMM</name>
<keyword evidence="1" id="KW-0949">S-adenosyl-L-methionine</keyword>
<dbReference type="Gene3D" id="3.40.50.150">
    <property type="entry name" value="Vaccinia Virus protein VP39"/>
    <property type="match status" value="1"/>
</dbReference>
<accession>A0A2W5K4I8</accession>
<dbReference type="GO" id="GO:0036307">
    <property type="term" value="F:23S rRNA (adenine(2030)-N(6))-methyltransferase activity"/>
    <property type="evidence" value="ECO:0007669"/>
    <property type="project" value="UniProtKB-UniRule"/>
</dbReference>
<evidence type="ECO:0000256" key="1">
    <source>
        <dbReference type="HAMAP-Rule" id="MF_00934"/>
    </source>
</evidence>
<feature type="active site" description="Proton acceptor" evidence="1">
    <location>
        <position position="164"/>
    </location>
</feature>
<protein>
    <recommendedName>
        <fullName evidence="1">Ribosomal RNA large subunit methyltransferase J</fullName>
        <ecNumber evidence="1">2.1.1.266</ecNumber>
    </recommendedName>
    <alternativeName>
        <fullName evidence="1">23S rRNA (adenine(2030)-N6)-methyltransferase</fullName>
    </alternativeName>
    <alternativeName>
        <fullName evidence="1">23S rRNA m6A2030 methyltransferase</fullName>
    </alternativeName>
</protein>
<dbReference type="PANTHER" id="PTHR37426:SF1">
    <property type="entry name" value="RIBOSOMAL RNA LARGE SUBUNIT METHYLTRANSFERASE J"/>
    <property type="match status" value="1"/>
</dbReference>
<comment type="caution">
    <text evidence="2">The sequence shown here is derived from an EMBL/GenBank/DDBJ whole genome shotgun (WGS) entry which is preliminary data.</text>
</comment>
<dbReference type="InterPro" id="IPR029063">
    <property type="entry name" value="SAM-dependent_MTases_sf"/>
</dbReference>
<feature type="binding site" evidence="1">
    <location>
        <position position="41"/>
    </location>
    <ligand>
        <name>S-adenosyl-L-methionine</name>
        <dbReference type="ChEBI" id="CHEBI:59789"/>
    </ligand>
</feature>
<dbReference type="AlphaFoldDB" id="A0A2W5K4I8"/>
<gene>
    <name evidence="1" type="primary">rlmJ</name>
    <name evidence="2" type="ORF">DI564_16885</name>
</gene>
<dbReference type="Pfam" id="PF04378">
    <property type="entry name" value="RsmJ"/>
    <property type="match status" value="1"/>
</dbReference>
<reference evidence="2 3" key="1">
    <citation type="submission" date="2017-08" db="EMBL/GenBank/DDBJ databases">
        <title>Infants hospitalized years apart are colonized by the same room-sourced microbial strains.</title>
        <authorList>
            <person name="Brooks B."/>
            <person name="Olm M.R."/>
            <person name="Firek B.A."/>
            <person name="Baker R."/>
            <person name="Thomas B.C."/>
            <person name="Morowitz M.J."/>
            <person name="Banfield J.F."/>
        </authorList>
    </citation>
    <scope>NUCLEOTIDE SEQUENCE [LARGE SCALE GENOMIC DNA]</scope>
    <source>
        <strain evidence="2">S2_005_003_R2_42</strain>
    </source>
</reference>
<feature type="binding site" evidence="1">
    <location>
        <position position="100"/>
    </location>
    <ligand>
        <name>S-adenosyl-L-methionine</name>
        <dbReference type="ChEBI" id="CHEBI:59789"/>
    </ligand>
</feature>
<keyword evidence="1 2" id="KW-0808">Transferase</keyword>
<dbReference type="Proteomes" id="UP000249046">
    <property type="component" value="Unassembled WGS sequence"/>
</dbReference>
<feature type="binding site" evidence="1">
    <location>
        <position position="164"/>
    </location>
    <ligand>
        <name>S-adenosyl-L-methionine</name>
        <dbReference type="ChEBI" id="CHEBI:59789"/>
    </ligand>
</feature>
<comment type="function">
    <text evidence="1">Specifically methylates the adenine in position 2030 of 23S rRNA.</text>
</comment>
<organism evidence="2 3">
    <name type="scientific">Rhodanobacter denitrificans</name>
    <dbReference type="NCBI Taxonomy" id="666685"/>
    <lineage>
        <taxon>Bacteria</taxon>
        <taxon>Pseudomonadati</taxon>
        <taxon>Pseudomonadota</taxon>
        <taxon>Gammaproteobacteria</taxon>
        <taxon>Lysobacterales</taxon>
        <taxon>Rhodanobacteraceae</taxon>
        <taxon>Rhodanobacter</taxon>
    </lineage>
</organism>
<keyword evidence="1" id="KW-0694">RNA-binding</keyword>
<comment type="catalytic activity">
    <reaction evidence="1">
        <text>adenosine(2030) in 23S rRNA + S-adenosyl-L-methionine = N(6)-methyladenosine(2030) in 23S rRNA + S-adenosyl-L-homocysteine + H(+)</text>
        <dbReference type="Rhea" id="RHEA:43736"/>
        <dbReference type="Rhea" id="RHEA-COMP:10668"/>
        <dbReference type="Rhea" id="RHEA-COMP:10669"/>
        <dbReference type="ChEBI" id="CHEBI:15378"/>
        <dbReference type="ChEBI" id="CHEBI:57856"/>
        <dbReference type="ChEBI" id="CHEBI:59789"/>
        <dbReference type="ChEBI" id="CHEBI:74411"/>
        <dbReference type="ChEBI" id="CHEBI:74449"/>
        <dbReference type="EC" id="2.1.1.266"/>
    </reaction>
</comment>
<feature type="binding site" evidence="1">
    <location>
        <position position="18"/>
    </location>
    <ligand>
        <name>S-adenosyl-L-methionine</name>
        <dbReference type="ChEBI" id="CHEBI:59789"/>
    </ligand>
</feature>
<dbReference type="SUPFAM" id="SSF53335">
    <property type="entry name" value="S-adenosyl-L-methionine-dependent methyltransferases"/>
    <property type="match status" value="1"/>
</dbReference>
<dbReference type="GO" id="GO:0070475">
    <property type="term" value="P:rRNA base methylation"/>
    <property type="evidence" value="ECO:0007669"/>
    <property type="project" value="UniProtKB-UniRule"/>
</dbReference>
<dbReference type="InterPro" id="IPR007473">
    <property type="entry name" value="RlmJ"/>
</dbReference>
<feature type="binding site" evidence="1">
    <location>
        <begin position="143"/>
        <end position="144"/>
    </location>
    <ligand>
        <name>S-adenosyl-L-methionine</name>
        <dbReference type="ChEBI" id="CHEBI:59789"/>
    </ligand>
</feature>
<dbReference type="GO" id="GO:0005829">
    <property type="term" value="C:cytosol"/>
    <property type="evidence" value="ECO:0007669"/>
    <property type="project" value="TreeGrafter"/>
</dbReference>
<comment type="similarity">
    <text evidence="1">Belongs to the RlmJ family.</text>
</comment>
<dbReference type="EC" id="2.1.1.266" evidence="1"/>
<dbReference type="HAMAP" id="MF_00934">
    <property type="entry name" value="23SrRNA_methyltr_J"/>
    <property type="match status" value="1"/>
</dbReference>
<dbReference type="EMBL" id="QFPO01000023">
    <property type="protein sequence ID" value="PZQ10005.1"/>
    <property type="molecule type" value="Genomic_DNA"/>
</dbReference>
<dbReference type="GO" id="GO:0003723">
    <property type="term" value="F:RNA binding"/>
    <property type="evidence" value="ECO:0007669"/>
    <property type="project" value="UniProtKB-UniRule"/>
</dbReference>
<keyword evidence="1 2" id="KW-0489">Methyltransferase</keyword>
<feature type="site" description="Interaction with substrate rRNA" evidence="1">
    <location>
        <position position="3"/>
    </location>
</feature>
<keyword evidence="1" id="KW-0698">rRNA processing</keyword>
<dbReference type="PANTHER" id="PTHR37426">
    <property type="entry name" value="RIBOSOMAL RNA LARGE SUBUNIT METHYLTRANSFERASE J"/>
    <property type="match status" value="1"/>
</dbReference>
<evidence type="ECO:0000313" key="3">
    <source>
        <dbReference type="Proteomes" id="UP000249046"/>
    </source>
</evidence>
<proteinExistence type="inferred from homology"/>
<comment type="subunit">
    <text evidence="1">Monomer.</text>
</comment>
<sequence>MNYRHAYHAGNFADVLKHAVLVALIRALQAKAAPLCYLDTHAGRGRYDLRGEQALKTLEYRDGIGRLLGVADLPPALTDYLARVAACNADAATIETYPGSPLLVQQMLRADDRAILCELHEEEAAALKALFRDDARVAVHRRDGYAALGALLPPTPRRGLVLIDPPFEEQAGEFAVIEAALQTALSRWPGGVYAIWYPIKRAADVVPFHRWLAACGCERVLVAECLLRPADSPLRLNGSGVAIVNPPWQIERVLGPALDALARQLGDPGAARAELNWLSGP</sequence>
<feature type="binding site" evidence="1">
    <location>
        <position position="118"/>
    </location>
    <ligand>
        <name>S-adenosyl-L-methionine</name>
        <dbReference type="ChEBI" id="CHEBI:59789"/>
    </ligand>
</feature>